<dbReference type="InterPro" id="IPR027385">
    <property type="entry name" value="Beta-barrel_OMP"/>
</dbReference>
<gene>
    <name evidence="4" type="ORF">RFI_02174</name>
</gene>
<organism evidence="4 5">
    <name type="scientific">Reticulomyxa filosa</name>
    <dbReference type="NCBI Taxonomy" id="46433"/>
    <lineage>
        <taxon>Eukaryota</taxon>
        <taxon>Sar</taxon>
        <taxon>Rhizaria</taxon>
        <taxon>Retaria</taxon>
        <taxon>Foraminifera</taxon>
        <taxon>Monothalamids</taxon>
        <taxon>Reticulomyxidae</taxon>
        <taxon>Reticulomyxa</taxon>
    </lineage>
</organism>
<feature type="chain" id="PRO_5004977340" evidence="2">
    <location>
        <begin position="21"/>
        <end position="211"/>
    </location>
</feature>
<evidence type="ECO:0000259" key="3">
    <source>
        <dbReference type="Pfam" id="PF13505"/>
    </source>
</evidence>
<proteinExistence type="predicted"/>
<keyword evidence="1 2" id="KW-0732">Signal</keyword>
<dbReference type="Gene3D" id="2.40.160.20">
    <property type="match status" value="1"/>
</dbReference>
<feature type="domain" description="Outer membrane protein beta-barrel" evidence="3">
    <location>
        <begin position="7"/>
        <end position="211"/>
    </location>
</feature>
<feature type="signal peptide" evidence="2">
    <location>
        <begin position="1"/>
        <end position="20"/>
    </location>
</feature>
<evidence type="ECO:0000313" key="4">
    <source>
        <dbReference type="EMBL" id="ETO34916.1"/>
    </source>
</evidence>
<dbReference type="Pfam" id="PF13505">
    <property type="entry name" value="OMP_b-brl"/>
    <property type="match status" value="1"/>
</dbReference>
<keyword evidence="5" id="KW-1185">Reference proteome</keyword>
<evidence type="ECO:0000256" key="1">
    <source>
        <dbReference type="ARBA" id="ARBA00022729"/>
    </source>
</evidence>
<sequence>MKKIAALALGLIFINANAYAKDIYVSFAGGFRRMKTKVYANSMSIPDTRDSTSPLNAEAALGWHLNEFFRSEIALNFTRSSTKEIDIVNAPFKVKSTSYGGMLNFYADWKIWNIFIPNIMIGLGVQNNEAKIKGEPFTTTFSKAKASKTAFAWQLGVGVDIPLSESFKGMIGYRFRDYGFKNKIDFNIPNNTLHINNDKYHLILFGVKYRF</sequence>
<accession>X6P9S3</accession>
<evidence type="ECO:0000256" key="2">
    <source>
        <dbReference type="SAM" id="SignalP"/>
    </source>
</evidence>
<dbReference type="InterPro" id="IPR011250">
    <property type="entry name" value="OMP/PagP_B-barrel"/>
</dbReference>
<comment type="caution">
    <text evidence="4">The sequence shown here is derived from an EMBL/GenBank/DDBJ whole genome shotgun (WGS) entry which is preliminary data.</text>
</comment>
<dbReference type="AlphaFoldDB" id="X6P9S3"/>
<dbReference type="Proteomes" id="UP000023152">
    <property type="component" value="Unassembled WGS sequence"/>
</dbReference>
<dbReference type="EMBL" id="ASPP01002151">
    <property type="protein sequence ID" value="ETO34916.1"/>
    <property type="molecule type" value="Genomic_DNA"/>
</dbReference>
<evidence type="ECO:0000313" key="5">
    <source>
        <dbReference type="Proteomes" id="UP000023152"/>
    </source>
</evidence>
<reference evidence="4 5" key="1">
    <citation type="journal article" date="2013" name="Curr. Biol.">
        <title>The Genome of the Foraminiferan Reticulomyxa filosa.</title>
        <authorList>
            <person name="Glockner G."/>
            <person name="Hulsmann N."/>
            <person name="Schleicher M."/>
            <person name="Noegel A.A."/>
            <person name="Eichinger L."/>
            <person name="Gallinger C."/>
            <person name="Pawlowski J."/>
            <person name="Sierra R."/>
            <person name="Euteneuer U."/>
            <person name="Pillet L."/>
            <person name="Moustafa A."/>
            <person name="Platzer M."/>
            <person name="Groth M."/>
            <person name="Szafranski K."/>
            <person name="Schliwa M."/>
        </authorList>
    </citation>
    <scope>NUCLEOTIDE SEQUENCE [LARGE SCALE GENOMIC DNA]</scope>
</reference>
<name>X6P9S3_RETFI</name>
<dbReference type="SUPFAM" id="SSF56925">
    <property type="entry name" value="OMPA-like"/>
    <property type="match status" value="1"/>
</dbReference>
<protein>
    <submittedName>
        <fullName evidence="4">Tia invasion determinant-related protein</fullName>
    </submittedName>
</protein>